<keyword evidence="1" id="KW-0472">Membrane</keyword>
<keyword evidence="1" id="KW-1133">Transmembrane helix</keyword>
<dbReference type="OrthoDB" id="7771437at2"/>
<dbReference type="EMBL" id="OMKW01000002">
    <property type="protein sequence ID" value="SPF29346.1"/>
    <property type="molecule type" value="Genomic_DNA"/>
</dbReference>
<dbReference type="AlphaFoldDB" id="A0A2R8AAV0"/>
<evidence type="ECO:0000313" key="2">
    <source>
        <dbReference type="EMBL" id="SPF29346.1"/>
    </source>
</evidence>
<dbReference type="RefSeq" id="WP_108782052.1">
    <property type="nucleotide sequence ID" value="NZ_OMKW01000002.1"/>
</dbReference>
<accession>A0A2R8AAV0</accession>
<feature type="transmembrane region" description="Helical" evidence="1">
    <location>
        <begin position="153"/>
        <end position="173"/>
    </location>
</feature>
<evidence type="ECO:0000313" key="3">
    <source>
        <dbReference type="Proteomes" id="UP000244932"/>
    </source>
</evidence>
<organism evidence="2 3">
    <name type="scientific">Pontivivens insulae</name>
    <dbReference type="NCBI Taxonomy" id="1639689"/>
    <lineage>
        <taxon>Bacteria</taxon>
        <taxon>Pseudomonadati</taxon>
        <taxon>Pseudomonadota</taxon>
        <taxon>Alphaproteobacteria</taxon>
        <taxon>Rhodobacterales</taxon>
        <taxon>Paracoccaceae</taxon>
        <taxon>Pontivivens</taxon>
    </lineage>
</organism>
<sequence length="215" mass="23280">MSDDFEVTHGHYEERHAGLAWRIVDAWRDMSGSTHRLIREDPPEGRLLFYVLMADIVVFLSWALKTVVVPHPDAPIPLQVSLVLVLALMLRTTAMYVFAGVAGFIVGLFGGTGSYRDVRAGVFWGALVAAPFSLLAALISVSLAATGSGGEQFILPLYWISMIPFVWYISAGLAEARNVRVAPVFLGLTLATCGALFLALYASAVGWISLPTGMH</sequence>
<protein>
    <recommendedName>
        <fullName evidence="4">Yip1 domain-containing protein</fullName>
    </recommendedName>
</protein>
<keyword evidence="1" id="KW-0812">Transmembrane</keyword>
<keyword evidence="3" id="KW-1185">Reference proteome</keyword>
<name>A0A2R8AAV0_9RHOB</name>
<feature type="transmembrane region" description="Helical" evidence="1">
    <location>
        <begin position="76"/>
        <end position="109"/>
    </location>
</feature>
<feature type="transmembrane region" description="Helical" evidence="1">
    <location>
        <begin position="121"/>
        <end position="141"/>
    </location>
</feature>
<proteinExistence type="predicted"/>
<evidence type="ECO:0008006" key="4">
    <source>
        <dbReference type="Google" id="ProtNLM"/>
    </source>
</evidence>
<dbReference type="Proteomes" id="UP000244932">
    <property type="component" value="Unassembled WGS sequence"/>
</dbReference>
<evidence type="ECO:0000256" key="1">
    <source>
        <dbReference type="SAM" id="Phobius"/>
    </source>
</evidence>
<feature type="transmembrane region" description="Helical" evidence="1">
    <location>
        <begin position="47"/>
        <end position="64"/>
    </location>
</feature>
<feature type="transmembrane region" description="Helical" evidence="1">
    <location>
        <begin position="185"/>
        <end position="210"/>
    </location>
</feature>
<reference evidence="2 3" key="1">
    <citation type="submission" date="2018-03" db="EMBL/GenBank/DDBJ databases">
        <authorList>
            <person name="Keele B.F."/>
        </authorList>
    </citation>
    <scope>NUCLEOTIDE SEQUENCE [LARGE SCALE GENOMIC DNA]</scope>
    <source>
        <strain evidence="2 3">CeCT 8812</strain>
    </source>
</reference>
<gene>
    <name evidence="2" type="ORF">POI8812_01654</name>
</gene>